<feature type="transmembrane region" description="Helical" evidence="1">
    <location>
        <begin position="222"/>
        <end position="246"/>
    </location>
</feature>
<evidence type="ECO:0000313" key="2">
    <source>
        <dbReference type="EMBL" id="QDV35447.1"/>
    </source>
</evidence>
<keyword evidence="1" id="KW-0472">Membrane</keyword>
<keyword evidence="3" id="KW-1185">Reference proteome</keyword>
<dbReference type="OrthoDB" id="262907at2"/>
<sequence length="312" mass="34471">MAPTRYYPGFFGALFLVLLRLSIGWHLYYEGRSKVESRDSPEAFSSESYLRNATGPLAEKFRNMVPDVDSLGVLDPELLGQSWDEELRRAIAHFQFTEGQQEQARAQLEDAKARADAWFGDSETADKIDDYREDLAALRKGQAQPPALAYERERLLDSQYEVEAARKELVAPIEQWTADLRAGWVALAEPDQIETAGELGPPPSSLDQVDAMTMYGLALCGLFLMAGLLTPLAALGGAGFLFLFYISMPPFPGLPPNPKAEGTYLFVNKNLIEMFALLALAATPSGLWFGVDRLLFGWIDRRAAAAEARAVA</sequence>
<keyword evidence="1" id="KW-1133">Transmembrane helix</keyword>
<evidence type="ECO:0000256" key="1">
    <source>
        <dbReference type="SAM" id="Phobius"/>
    </source>
</evidence>
<dbReference type="KEGG" id="tpla:ElP_33500"/>
<gene>
    <name evidence="2" type="ORF">ElP_33500</name>
</gene>
<name>A0A518H3P6_9BACT</name>
<accession>A0A518H3P6</accession>
<evidence type="ECO:0008006" key="4">
    <source>
        <dbReference type="Google" id="ProtNLM"/>
    </source>
</evidence>
<protein>
    <recommendedName>
        <fullName evidence="4">DoxX</fullName>
    </recommendedName>
</protein>
<feature type="transmembrane region" description="Helical" evidence="1">
    <location>
        <begin position="271"/>
        <end position="291"/>
    </location>
</feature>
<reference evidence="2 3" key="1">
    <citation type="submission" date="2019-02" db="EMBL/GenBank/DDBJ databases">
        <title>Deep-cultivation of Planctomycetes and their phenomic and genomic characterization uncovers novel biology.</title>
        <authorList>
            <person name="Wiegand S."/>
            <person name="Jogler M."/>
            <person name="Boedeker C."/>
            <person name="Pinto D."/>
            <person name="Vollmers J."/>
            <person name="Rivas-Marin E."/>
            <person name="Kohn T."/>
            <person name="Peeters S.H."/>
            <person name="Heuer A."/>
            <person name="Rast P."/>
            <person name="Oberbeckmann S."/>
            <person name="Bunk B."/>
            <person name="Jeske O."/>
            <person name="Meyerdierks A."/>
            <person name="Storesund J.E."/>
            <person name="Kallscheuer N."/>
            <person name="Luecker S."/>
            <person name="Lage O.M."/>
            <person name="Pohl T."/>
            <person name="Merkel B.J."/>
            <person name="Hornburger P."/>
            <person name="Mueller R.-W."/>
            <person name="Bruemmer F."/>
            <person name="Labrenz M."/>
            <person name="Spormann A.M."/>
            <person name="Op den Camp H."/>
            <person name="Overmann J."/>
            <person name="Amann R."/>
            <person name="Jetten M.S.M."/>
            <person name="Mascher T."/>
            <person name="Medema M.H."/>
            <person name="Devos D.P."/>
            <person name="Kaster A.-K."/>
            <person name="Ovreas L."/>
            <person name="Rohde M."/>
            <person name="Galperin M.Y."/>
            <person name="Jogler C."/>
        </authorList>
    </citation>
    <scope>NUCLEOTIDE SEQUENCE [LARGE SCALE GENOMIC DNA]</scope>
    <source>
        <strain evidence="2 3">ElP</strain>
    </source>
</reference>
<dbReference type="EMBL" id="CP036426">
    <property type="protein sequence ID" value="QDV35447.1"/>
    <property type="molecule type" value="Genomic_DNA"/>
</dbReference>
<dbReference type="Proteomes" id="UP000317835">
    <property type="component" value="Chromosome"/>
</dbReference>
<keyword evidence="1" id="KW-0812">Transmembrane</keyword>
<dbReference type="RefSeq" id="WP_145271066.1">
    <property type="nucleotide sequence ID" value="NZ_CP036426.1"/>
</dbReference>
<proteinExistence type="predicted"/>
<organism evidence="2 3">
    <name type="scientific">Tautonia plasticadhaerens</name>
    <dbReference type="NCBI Taxonomy" id="2527974"/>
    <lineage>
        <taxon>Bacteria</taxon>
        <taxon>Pseudomonadati</taxon>
        <taxon>Planctomycetota</taxon>
        <taxon>Planctomycetia</taxon>
        <taxon>Isosphaerales</taxon>
        <taxon>Isosphaeraceae</taxon>
        <taxon>Tautonia</taxon>
    </lineage>
</organism>
<feature type="transmembrane region" description="Helical" evidence="1">
    <location>
        <begin position="6"/>
        <end position="28"/>
    </location>
</feature>
<evidence type="ECO:0000313" key="3">
    <source>
        <dbReference type="Proteomes" id="UP000317835"/>
    </source>
</evidence>
<dbReference type="AlphaFoldDB" id="A0A518H3P6"/>